<sequence length="135" mass="15642">MHDEPKAVDLGLHLNFHGFEVILDNPASLSEQERKRKCKSIFKKASAVVVVYSSYYRQEILAKPKQNKRNTRYIYSLMKEEHEKKGGNLRSVFYPMYKVQTGNKIPRIFNNLPQHQTAKDVHGLLFRQVQPPGSA</sequence>
<keyword evidence="2" id="KW-1185">Reference proteome</keyword>
<evidence type="ECO:0000313" key="2">
    <source>
        <dbReference type="Proteomes" id="UP000230750"/>
    </source>
</evidence>
<organism evidence="1 2">
    <name type="scientific">Stichopus japonicus</name>
    <name type="common">Sea cucumber</name>
    <dbReference type="NCBI Taxonomy" id="307972"/>
    <lineage>
        <taxon>Eukaryota</taxon>
        <taxon>Metazoa</taxon>
        <taxon>Echinodermata</taxon>
        <taxon>Eleutherozoa</taxon>
        <taxon>Echinozoa</taxon>
        <taxon>Holothuroidea</taxon>
        <taxon>Aspidochirotacea</taxon>
        <taxon>Aspidochirotida</taxon>
        <taxon>Stichopodidae</taxon>
        <taxon>Apostichopus</taxon>
    </lineage>
</organism>
<reference evidence="1 2" key="1">
    <citation type="journal article" date="2017" name="PLoS Biol.">
        <title>The sea cucumber genome provides insights into morphological evolution and visceral regeneration.</title>
        <authorList>
            <person name="Zhang X."/>
            <person name="Sun L."/>
            <person name="Yuan J."/>
            <person name="Sun Y."/>
            <person name="Gao Y."/>
            <person name="Zhang L."/>
            <person name="Li S."/>
            <person name="Dai H."/>
            <person name="Hamel J.F."/>
            <person name="Liu C."/>
            <person name="Yu Y."/>
            <person name="Liu S."/>
            <person name="Lin W."/>
            <person name="Guo K."/>
            <person name="Jin S."/>
            <person name="Xu P."/>
            <person name="Storey K.B."/>
            <person name="Huan P."/>
            <person name="Zhang T."/>
            <person name="Zhou Y."/>
            <person name="Zhang J."/>
            <person name="Lin C."/>
            <person name="Li X."/>
            <person name="Xing L."/>
            <person name="Huo D."/>
            <person name="Sun M."/>
            <person name="Wang L."/>
            <person name="Mercier A."/>
            <person name="Li F."/>
            <person name="Yang H."/>
            <person name="Xiang J."/>
        </authorList>
    </citation>
    <scope>NUCLEOTIDE SEQUENCE [LARGE SCALE GENOMIC DNA]</scope>
    <source>
        <strain evidence="1">Shaxun</strain>
        <tissue evidence="1">Muscle</tissue>
    </source>
</reference>
<protein>
    <recommendedName>
        <fullName evidence="3">TIR domain-containing protein</fullName>
    </recommendedName>
</protein>
<dbReference type="OrthoDB" id="10585165at2759"/>
<dbReference type="Proteomes" id="UP000230750">
    <property type="component" value="Unassembled WGS sequence"/>
</dbReference>
<name>A0A2G8KFM3_STIJA</name>
<evidence type="ECO:0000313" key="1">
    <source>
        <dbReference type="EMBL" id="PIK46797.1"/>
    </source>
</evidence>
<dbReference type="EMBL" id="MRZV01000620">
    <property type="protein sequence ID" value="PIK46797.1"/>
    <property type="molecule type" value="Genomic_DNA"/>
</dbReference>
<comment type="caution">
    <text evidence="1">The sequence shown here is derived from an EMBL/GenBank/DDBJ whole genome shotgun (WGS) entry which is preliminary data.</text>
</comment>
<accession>A0A2G8KFM3</accession>
<proteinExistence type="predicted"/>
<gene>
    <name evidence="1" type="ORF">BSL78_16348</name>
</gene>
<dbReference type="AlphaFoldDB" id="A0A2G8KFM3"/>
<evidence type="ECO:0008006" key="3">
    <source>
        <dbReference type="Google" id="ProtNLM"/>
    </source>
</evidence>